<sequence>MVLDTDNLEPYSPMYVTGTTPFVRNKNLVRSLIRFTSTLGCIDWTHVHIKKPVNHVEVYIGRKGVPTINVQAVYDASYRITSFTQVHCQLARAKA</sequence>
<dbReference type="AlphaFoldDB" id="A0A9D4QVA8"/>
<comment type="caution">
    <text evidence="1">The sequence shown here is derived from an EMBL/GenBank/DDBJ whole genome shotgun (WGS) entry which is preliminary data.</text>
</comment>
<accession>A0A9D4QVA8</accession>
<reference evidence="1" key="1">
    <citation type="journal article" date="2019" name="bioRxiv">
        <title>The Genome of the Zebra Mussel, Dreissena polymorpha: A Resource for Invasive Species Research.</title>
        <authorList>
            <person name="McCartney M.A."/>
            <person name="Auch B."/>
            <person name="Kono T."/>
            <person name="Mallez S."/>
            <person name="Zhang Y."/>
            <person name="Obille A."/>
            <person name="Becker A."/>
            <person name="Abrahante J.E."/>
            <person name="Garbe J."/>
            <person name="Badalamenti J.P."/>
            <person name="Herman A."/>
            <person name="Mangelson H."/>
            <person name="Liachko I."/>
            <person name="Sullivan S."/>
            <person name="Sone E.D."/>
            <person name="Koren S."/>
            <person name="Silverstein K.A.T."/>
            <person name="Beckman K.B."/>
            <person name="Gohl D.M."/>
        </authorList>
    </citation>
    <scope>NUCLEOTIDE SEQUENCE</scope>
    <source>
        <strain evidence="1">Duluth1</strain>
        <tissue evidence="1">Whole animal</tissue>
    </source>
</reference>
<reference evidence="1" key="2">
    <citation type="submission" date="2020-11" db="EMBL/GenBank/DDBJ databases">
        <authorList>
            <person name="McCartney M.A."/>
            <person name="Auch B."/>
            <person name="Kono T."/>
            <person name="Mallez S."/>
            <person name="Becker A."/>
            <person name="Gohl D.M."/>
            <person name="Silverstein K.A.T."/>
            <person name="Koren S."/>
            <person name="Bechman K.B."/>
            <person name="Herman A."/>
            <person name="Abrahante J.E."/>
            <person name="Garbe J."/>
        </authorList>
    </citation>
    <scope>NUCLEOTIDE SEQUENCE</scope>
    <source>
        <strain evidence="1">Duluth1</strain>
        <tissue evidence="1">Whole animal</tissue>
    </source>
</reference>
<evidence type="ECO:0000313" key="1">
    <source>
        <dbReference type="EMBL" id="KAH3844966.1"/>
    </source>
</evidence>
<keyword evidence="2" id="KW-1185">Reference proteome</keyword>
<dbReference type="EMBL" id="JAIWYP010000003">
    <property type="protein sequence ID" value="KAH3844966.1"/>
    <property type="molecule type" value="Genomic_DNA"/>
</dbReference>
<name>A0A9D4QVA8_DREPO</name>
<protein>
    <submittedName>
        <fullName evidence="1">Uncharacterized protein</fullName>
    </submittedName>
</protein>
<dbReference type="Proteomes" id="UP000828390">
    <property type="component" value="Unassembled WGS sequence"/>
</dbReference>
<gene>
    <name evidence="1" type="ORF">DPMN_087233</name>
</gene>
<organism evidence="1 2">
    <name type="scientific">Dreissena polymorpha</name>
    <name type="common">Zebra mussel</name>
    <name type="synonym">Mytilus polymorpha</name>
    <dbReference type="NCBI Taxonomy" id="45954"/>
    <lineage>
        <taxon>Eukaryota</taxon>
        <taxon>Metazoa</taxon>
        <taxon>Spiralia</taxon>
        <taxon>Lophotrochozoa</taxon>
        <taxon>Mollusca</taxon>
        <taxon>Bivalvia</taxon>
        <taxon>Autobranchia</taxon>
        <taxon>Heteroconchia</taxon>
        <taxon>Euheterodonta</taxon>
        <taxon>Imparidentia</taxon>
        <taxon>Neoheterodontei</taxon>
        <taxon>Myida</taxon>
        <taxon>Dreissenoidea</taxon>
        <taxon>Dreissenidae</taxon>
        <taxon>Dreissena</taxon>
    </lineage>
</organism>
<proteinExistence type="predicted"/>
<evidence type="ECO:0000313" key="2">
    <source>
        <dbReference type="Proteomes" id="UP000828390"/>
    </source>
</evidence>